<organism evidence="1 2">
    <name type="scientific">Micromonospora craterilacus</name>
    <dbReference type="NCBI Taxonomy" id="1655439"/>
    <lineage>
        <taxon>Bacteria</taxon>
        <taxon>Bacillati</taxon>
        <taxon>Actinomycetota</taxon>
        <taxon>Actinomycetes</taxon>
        <taxon>Micromonosporales</taxon>
        <taxon>Micromonosporaceae</taxon>
        <taxon>Micromonospora</taxon>
    </lineage>
</organism>
<dbReference type="AlphaFoldDB" id="A0A2W2EBB8"/>
<sequence>MGRRLNVRPACEQVAKRLVAAGKGEIMSSAVGTSIERLAAFHELLLRMSGRLPDELVAVSRRWLVEGEL</sequence>
<evidence type="ECO:0000313" key="1">
    <source>
        <dbReference type="EMBL" id="PZG14119.1"/>
    </source>
</evidence>
<dbReference type="EMBL" id="POTY01000157">
    <property type="protein sequence ID" value="PZG14119.1"/>
    <property type="molecule type" value="Genomic_DNA"/>
</dbReference>
<gene>
    <name evidence="1" type="ORF">C1I95_22430</name>
</gene>
<name>A0A2W2EBB8_9ACTN</name>
<evidence type="ECO:0000313" key="2">
    <source>
        <dbReference type="Proteomes" id="UP000248924"/>
    </source>
</evidence>
<feature type="non-terminal residue" evidence="1">
    <location>
        <position position="69"/>
    </location>
</feature>
<dbReference type="Proteomes" id="UP000248924">
    <property type="component" value="Unassembled WGS sequence"/>
</dbReference>
<keyword evidence="2" id="KW-1185">Reference proteome</keyword>
<reference evidence="1 2" key="1">
    <citation type="submission" date="2018-01" db="EMBL/GenBank/DDBJ databases">
        <title>Draft genome sequence of Jishengella sp. NA12.</title>
        <authorList>
            <person name="Sahin N."/>
            <person name="Ay H."/>
            <person name="Saygin H."/>
        </authorList>
    </citation>
    <scope>NUCLEOTIDE SEQUENCE [LARGE SCALE GENOMIC DNA]</scope>
    <source>
        <strain evidence="1 2">NA12</strain>
    </source>
</reference>
<protein>
    <submittedName>
        <fullName evidence="1">Uncharacterized protein</fullName>
    </submittedName>
</protein>
<proteinExistence type="predicted"/>
<comment type="caution">
    <text evidence="1">The sequence shown here is derived from an EMBL/GenBank/DDBJ whole genome shotgun (WGS) entry which is preliminary data.</text>
</comment>
<accession>A0A2W2EBB8</accession>